<proteinExistence type="predicted"/>
<dbReference type="HOGENOM" id="CLU_3187336_0_0_10"/>
<accession>A0A069QP47</accession>
<reference evidence="1 2" key="1">
    <citation type="submission" date="2013-08" db="EMBL/GenBank/DDBJ databases">
        <authorList>
            <person name="Weinstock G."/>
            <person name="Sodergren E."/>
            <person name="Wylie T."/>
            <person name="Fulton L."/>
            <person name="Fulton R."/>
            <person name="Fronick C."/>
            <person name="O'Laughlin M."/>
            <person name="Godfrey J."/>
            <person name="Miner T."/>
            <person name="Herter B."/>
            <person name="Appelbaum E."/>
            <person name="Cordes M."/>
            <person name="Lek S."/>
            <person name="Wollam A."/>
            <person name="Pepin K.H."/>
            <person name="Palsikar V.B."/>
            <person name="Mitreva M."/>
            <person name="Wilson R.K."/>
        </authorList>
    </citation>
    <scope>NUCLEOTIDE SEQUENCE [LARGE SCALE GENOMIC DNA]</scope>
    <source>
        <strain evidence="1 2">ATCC 15930</strain>
    </source>
</reference>
<protein>
    <submittedName>
        <fullName evidence="1">Uncharacterized protein</fullName>
    </submittedName>
</protein>
<organism evidence="1 2">
    <name type="scientific">Hoylesella loescheii DSM 19665 = JCM 12249 = ATCC 15930</name>
    <dbReference type="NCBI Taxonomy" id="1122985"/>
    <lineage>
        <taxon>Bacteria</taxon>
        <taxon>Pseudomonadati</taxon>
        <taxon>Bacteroidota</taxon>
        <taxon>Bacteroidia</taxon>
        <taxon>Bacteroidales</taxon>
        <taxon>Prevotellaceae</taxon>
        <taxon>Hoylesella</taxon>
    </lineage>
</organism>
<comment type="caution">
    <text evidence="1">The sequence shown here is derived from an EMBL/GenBank/DDBJ whole genome shotgun (WGS) entry which is preliminary data.</text>
</comment>
<gene>
    <name evidence="1" type="ORF">HMPREF1991_02328</name>
</gene>
<name>A0A069QP47_HOYLO</name>
<keyword evidence="2" id="KW-1185">Reference proteome</keyword>
<sequence>MYLPQEPTWVSRGLNFLVPPKELLQTSAINQLILDWQYLDLGMHYV</sequence>
<evidence type="ECO:0000313" key="2">
    <source>
        <dbReference type="Proteomes" id="UP000027442"/>
    </source>
</evidence>
<dbReference type="PATRIC" id="fig|1122985.7.peg.2411"/>
<dbReference type="Proteomes" id="UP000027442">
    <property type="component" value="Unassembled WGS sequence"/>
</dbReference>
<dbReference type="EMBL" id="JNGW01000098">
    <property type="protein sequence ID" value="KDR51606.1"/>
    <property type="molecule type" value="Genomic_DNA"/>
</dbReference>
<dbReference type="AlphaFoldDB" id="A0A069QP47"/>
<evidence type="ECO:0000313" key="1">
    <source>
        <dbReference type="EMBL" id="KDR51606.1"/>
    </source>
</evidence>